<organism evidence="1 2">
    <name type="scientific">Cutaneotrichosporon spelunceum</name>
    <dbReference type="NCBI Taxonomy" id="1672016"/>
    <lineage>
        <taxon>Eukaryota</taxon>
        <taxon>Fungi</taxon>
        <taxon>Dikarya</taxon>
        <taxon>Basidiomycota</taxon>
        <taxon>Agaricomycotina</taxon>
        <taxon>Tremellomycetes</taxon>
        <taxon>Trichosporonales</taxon>
        <taxon>Trichosporonaceae</taxon>
        <taxon>Cutaneotrichosporon</taxon>
    </lineage>
</organism>
<dbReference type="Proteomes" id="UP001222932">
    <property type="component" value="Unassembled WGS sequence"/>
</dbReference>
<accession>A0AAD3TP79</accession>
<comment type="caution">
    <text evidence="1">The sequence shown here is derived from an EMBL/GenBank/DDBJ whole genome shotgun (WGS) entry which is preliminary data.</text>
</comment>
<evidence type="ECO:0000313" key="2">
    <source>
        <dbReference type="Proteomes" id="UP001222932"/>
    </source>
</evidence>
<protein>
    <submittedName>
        <fullName evidence="1">Uncharacterized protein</fullName>
    </submittedName>
</protein>
<reference evidence="1" key="1">
    <citation type="journal article" date="2023" name="BMC Genomics">
        <title>Chromosome-level genome assemblies of Cutaneotrichosporon spp. (Trichosporonales, Basidiomycota) reveal imbalanced evolution between nucleotide sequences and chromosome synteny.</title>
        <authorList>
            <person name="Kobayashi Y."/>
            <person name="Kayamori A."/>
            <person name="Aoki K."/>
            <person name="Shiwa Y."/>
            <person name="Matsutani M."/>
            <person name="Fujita N."/>
            <person name="Sugita T."/>
            <person name="Iwasaki W."/>
            <person name="Tanaka N."/>
            <person name="Takashima M."/>
        </authorList>
    </citation>
    <scope>NUCLEOTIDE SEQUENCE</scope>
    <source>
        <strain evidence="1">HIS016</strain>
    </source>
</reference>
<dbReference type="EMBL" id="BTCM01000001">
    <property type="protein sequence ID" value="GMK54491.1"/>
    <property type="molecule type" value="Genomic_DNA"/>
</dbReference>
<name>A0AAD3TP79_9TREE</name>
<gene>
    <name evidence="1" type="ORF">CspeluHIS016_0110770</name>
</gene>
<keyword evidence="2" id="KW-1185">Reference proteome</keyword>
<reference evidence="1" key="2">
    <citation type="submission" date="2023-06" db="EMBL/GenBank/DDBJ databases">
        <authorList>
            <person name="Kobayashi Y."/>
            <person name="Kayamori A."/>
            <person name="Aoki K."/>
            <person name="Shiwa Y."/>
            <person name="Fujita N."/>
            <person name="Sugita T."/>
            <person name="Iwasaki W."/>
            <person name="Tanaka N."/>
            <person name="Takashima M."/>
        </authorList>
    </citation>
    <scope>NUCLEOTIDE SEQUENCE</scope>
    <source>
        <strain evidence="1">HIS016</strain>
    </source>
</reference>
<evidence type="ECO:0000313" key="1">
    <source>
        <dbReference type="EMBL" id="GMK54491.1"/>
    </source>
</evidence>
<sequence>MIPYPLNGDIRSSADLTSLYRQYLRVLNNRTFDLLSRFVARRCMHNGHRMSSHEYSQLIKSGATFCADEIVADVSQRTIAAPQLGFLGPRRLARFAPNITTDSGV</sequence>
<proteinExistence type="predicted"/>
<dbReference type="AlphaFoldDB" id="A0AAD3TP79"/>